<reference evidence="11 12" key="1">
    <citation type="submission" date="2022-07" db="EMBL/GenBank/DDBJ databases">
        <title>Methylomonas rivi sp. nov., Methylomonas rosea sp. nov., Methylomonas aureus sp. nov. and Methylomonas subterranea sp. nov., four novel methanotrophs isolated from a freshwater creek and the deep terrestrial subsurface.</title>
        <authorList>
            <person name="Abin C."/>
            <person name="Sankaranarayanan K."/>
            <person name="Garner C."/>
            <person name="Sindelar R."/>
            <person name="Kotary K."/>
            <person name="Garner R."/>
            <person name="Barclay S."/>
            <person name="Lawson P."/>
            <person name="Krumholz L."/>
        </authorList>
    </citation>
    <scope>NUCLEOTIDE SEQUENCE [LARGE SCALE GENOMIC DNA]</scope>
    <source>
        <strain evidence="11 12">WSC-7</strain>
    </source>
</reference>
<feature type="domain" description="DHFR" evidence="10">
    <location>
        <begin position="2"/>
        <end position="160"/>
    </location>
</feature>
<evidence type="ECO:0000256" key="1">
    <source>
        <dbReference type="ARBA" id="ARBA00004903"/>
    </source>
</evidence>
<dbReference type="Proteomes" id="UP001524570">
    <property type="component" value="Unassembled WGS sequence"/>
</dbReference>
<accession>A0ABT1TPP2</accession>
<comment type="caution">
    <text evidence="11">The sequence shown here is derived from an EMBL/GenBank/DDBJ whole genome shotgun (WGS) entry which is preliminary data.</text>
</comment>
<protein>
    <recommendedName>
        <fullName evidence="3 8">Dihydrofolate reductase</fullName>
        <ecNumber evidence="3 8">1.5.1.3</ecNumber>
    </recommendedName>
</protein>
<keyword evidence="4 8" id="KW-0554">One-carbon metabolism</keyword>
<evidence type="ECO:0000256" key="6">
    <source>
        <dbReference type="ARBA" id="ARBA00023002"/>
    </source>
</evidence>
<dbReference type="Pfam" id="PF00186">
    <property type="entry name" value="DHFR_1"/>
    <property type="match status" value="1"/>
</dbReference>
<evidence type="ECO:0000256" key="8">
    <source>
        <dbReference type="PIRNR" id="PIRNR000194"/>
    </source>
</evidence>
<evidence type="ECO:0000256" key="7">
    <source>
        <dbReference type="ARBA" id="ARBA00025067"/>
    </source>
</evidence>
<keyword evidence="5 8" id="KW-0521">NADP</keyword>
<dbReference type="PANTHER" id="PTHR48069:SF3">
    <property type="entry name" value="DIHYDROFOLATE REDUCTASE"/>
    <property type="match status" value="1"/>
</dbReference>
<dbReference type="RefSeq" id="WP_256605285.1">
    <property type="nucleotide sequence ID" value="NZ_JANIBL010000002.1"/>
</dbReference>
<evidence type="ECO:0000256" key="5">
    <source>
        <dbReference type="ARBA" id="ARBA00022857"/>
    </source>
</evidence>
<dbReference type="InterPro" id="IPR012259">
    <property type="entry name" value="DHFR"/>
</dbReference>
<evidence type="ECO:0000256" key="4">
    <source>
        <dbReference type="ARBA" id="ARBA00022563"/>
    </source>
</evidence>
<comment type="similarity">
    <text evidence="2 8 9">Belongs to the dihydrofolate reductase family.</text>
</comment>
<comment type="pathway">
    <text evidence="1 8">Cofactor biosynthesis; tetrahydrofolate biosynthesis; 5,6,7,8-tetrahydrofolate from 7,8-dihydrofolate: step 1/1.</text>
</comment>
<comment type="function">
    <text evidence="7 8">Key enzyme in folate metabolism. Catalyzes an essential reaction for de novo glycine and purine synthesis, and for DNA precursor synthesis.</text>
</comment>
<dbReference type="InterPro" id="IPR024072">
    <property type="entry name" value="DHFR-like_dom_sf"/>
</dbReference>
<evidence type="ECO:0000256" key="9">
    <source>
        <dbReference type="RuleBase" id="RU004474"/>
    </source>
</evidence>
<sequence length="168" mass="19027">MKISLIVAMASNRAIGLNGQMPWHLSADLKRFKQITMGTPILMGRKTFEAIGRPLPGRENIIISRDPNYQQPGCRVFTGIDSVLQNYTDSPELFVIGGATLYEAMLSYADYLYLTEIHKTFVGDTFFPEIDVSQWREVARDDVKNDQTVDFTYSFLKLENIRVGSSGY</sequence>
<gene>
    <name evidence="11" type="ORF">NP589_01085</name>
</gene>
<dbReference type="EMBL" id="JANIBL010000002">
    <property type="protein sequence ID" value="MCQ8115998.1"/>
    <property type="molecule type" value="Genomic_DNA"/>
</dbReference>
<proteinExistence type="inferred from homology"/>
<evidence type="ECO:0000256" key="3">
    <source>
        <dbReference type="ARBA" id="ARBA00012856"/>
    </source>
</evidence>
<evidence type="ECO:0000313" key="11">
    <source>
        <dbReference type="EMBL" id="MCQ8115998.1"/>
    </source>
</evidence>
<dbReference type="InterPro" id="IPR017925">
    <property type="entry name" value="DHFR_CS"/>
</dbReference>
<organism evidence="11 12">
    <name type="scientific">Methylomonas rosea</name>
    <dbReference type="NCBI Taxonomy" id="2952227"/>
    <lineage>
        <taxon>Bacteria</taxon>
        <taxon>Pseudomonadati</taxon>
        <taxon>Pseudomonadota</taxon>
        <taxon>Gammaproteobacteria</taxon>
        <taxon>Methylococcales</taxon>
        <taxon>Methylococcaceae</taxon>
        <taxon>Methylomonas</taxon>
    </lineage>
</organism>
<evidence type="ECO:0000259" key="10">
    <source>
        <dbReference type="PROSITE" id="PS51330"/>
    </source>
</evidence>
<dbReference type="InterPro" id="IPR001796">
    <property type="entry name" value="DHFR_dom"/>
</dbReference>
<name>A0ABT1TPP2_9GAMM</name>
<dbReference type="CDD" id="cd00209">
    <property type="entry name" value="DHFR"/>
    <property type="match status" value="1"/>
</dbReference>
<dbReference type="Gene3D" id="3.40.430.10">
    <property type="entry name" value="Dihydrofolate Reductase, subunit A"/>
    <property type="match status" value="1"/>
</dbReference>
<keyword evidence="12" id="KW-1185">Reference proteome</keyword>
<keyword evidence="6 8" id="KW-0560">Oxidoreductase</keyword>
<dbReference type="PROSITE" id="PS51330">
    <property type="entry name" value="DHFR_2"/>
    <property type="match status" value="1"/>
</dbReference>
<dbReference type="PANTHER" id="PTHR48069">
    <property type="entry name" value="DIHYDROFOLATE REDUCTASE"/>
    <property type="match status" value="1"/>
</dbReference>
<dbReference type="PRINTS" id="PR00070">
    <property type="entry name" value="DHFR"/>
</dbReference>
<dbReference type="EC" id="1.5.1.3" evidence="3 8"/>
<comment type="catalytic activity">
    <reaction evidence="8">
        <text>(6S)-5,6,7,8-tetrahydrofolate + NADP(+) = 7,8-dihydrofolate + NADPH + H(+)</text>
        <dbReference type="Rhea" id="RHEA:15009"/>
        <dbReference type="ChEBI" id="CHEBI:15378"/>
        <dbReference type="ChEBI" id="CHEBI:57451"/>
        <dbReference type="ChEBI" id="CHEBI:57453"/>
        <dbReference type="ChEBI" id="CHEBI:57783"/>
        <dbReference type="ChEBI" id="CHEBI:58349"/>
        <dbReference type="EC" id="1.5.1.3"/>
    </reaction>
</comment>
<dbReference type="PROSITE" id="PS00075">
    <property type="entry name" value="DHFR_1"/>
    <property type="match status" value="1"/>
</dbReference>
<dbReference type="PIRSF" id="PIRSF000194">
    <property type="entry name" value="DHFR"/>
    <property type="match status" value="1"/>
</dbReference>
<evidence type="ECO:0000256" key="2">
    <source>
        <dbReference type="ARBA" id="ARBA00009539"/>
    </source>
</evidence>
<dbReference type="SUPFAM" id="SSF53597">
    <property type="entry name" value="Dihydrofolate reductase-like"/>
    <property type="match status" value="1"/>
</dbReference>
<evidence type="ECO:0000313" key="12">
    <source>
        <dbReference type="Proteomes" id="UP001524570"/>
    </source>
</evidence>